<dbReference type="KEGG" id="dax:FDQ92_06015"/>
<sequence>MIAEPLRDYVFTPHARFEIERRGLGEELVRGVLEAPGQRWDLQPGRHVLQSKISMGEPPRVYVLRVIVDVDKQPNEVVTAYRSSKIDKYWRNEP</sequence>
<protein>
    <submittedName>
        <fullName evidence="1">DUF4258 domain-containing protein</fullName>
    </submittedName>
</protein>
<evidence type="ECO:0000313" key="2">
    <source>
        <dbReference type="Proteomes" id="UP000298602"/>
    </source>
</evidence>
<keyword evidence="2" id="KW-1185">Reference proteome</keyword>
<dbReference type="AlphaFoldDB" id="A0A4P8L1N1"/>
<gene>
    <name evidence="1" type="ORF">FDQ92_06015</name>
</gene>
<dbReference type="Proteomes" id="UP000298602">
    <property type="component" value="Chromosome"/>
</dbReference>
<name>A0A4P8L1N1_9BACT</name>
<evidence type="ECO:0000313" key="1">
    <source>
        <dbReference type="EMBL" id="QCQ21776.1"/>
    </source>
</evidence>
<proteinExistence type="predicted"/>
<organism evidence="1 2">
    <name type="scientific">Desulfoglaeba alkanexedens ALDC</name>
    <dbReference type="NCBI Taxonomy" id="980445"/>
    <lineage>
        <taxon>Bacteria</taxon>
        <taxon>Pseudomonadati</taxon>
        <taxon>Thermodesulfobacteriota</taxon>
        <taxon>Syntrophobacteria</taxon>
        <taxon>Syntrophobacterales</taxon>
        <taxon>Syntrophobacteraceae</taxon>
        <taxon>Desulfoglaeba</taxon>
    </lineage>
</organism>
<reference evidence="1 2" key="2">
    <citation type="submission" date="2019-05" db="EMBL/GenBank/DDBJ databases">
        <authorList>
            <person name="Suflita J.M."/>
            <person name="Marks C.R."/>
        </authorList>
    </citation>
    <scope>NUCLEOTIDE SEQUENCE [LARGE SCALE GENOMIC DNA]</scope>
    <source>
        <strain evidence="1 2">ALDC</strain>
    </source>
</reference>
<dbReference type="EMBL" id="CP040098">
    <property type="protein sequence ID" value="QCQ21776.1"/>
    <property type="molecule type" value="Genomic_DNA"/>
</dbReference>
<accession>A0A4P8L1N1</accession>
<dbReference type="OrthoDB" id="517387at2"/>
<reference evidence="1 2" key="1">
    <citation type="submission" date="2019-05" db="EMBL/GenBank/DDBJ databases">
        <title>The Complete Genome Sequence of the n-alkane-degrading Desulfoglaeba alkanexedens ALDC reveals multiple alkylsuccinate synthase gene clusters.</title>
        <authorList>
            <person name="Callaghan A.V."/>
            <person name="Davidova I.A."/>
            <person name="Duncan K.E."/>
            <person name="Morris B."/>
            <person name="McInerney M.J."/>
        </authorList>
    </citation>
    <scope>NUCLEOTIDE SEQUENCE [LARGE SCALE GENOMIC DNA]</scope>
    <source>
        <strain evidence="1 2">ALDC</strain>
    </source>
</reference>
<dbReference type="RefSeq" id="WP_137423745.1">
    <property type="nucleotide sequence ID" value="NZ_CP040098.1"/>
</dbReference>